<dbReference type="AlphaFoldDB" id="A0A0P0X2Y6"/>
<proteinExistence type="predicted"/>
<reference evidence="1 2" key="2">
    <citation type="journal article" date="2013" name="Plant Cell Physiol.">
        <title>Rice Annotation Project Database (RAP-DB): an integrative and interactive database for rice genomics.</title>
        <authorList>
            <person name="Sakai H."/>
            <person name="Lee S.S."/>
            <person name="Tanaka T."/>
            <person name="Numa H."/>
            <person name="Kim J."/>
            <person name="Kawahara Y."/>
            <person name="Wakimoto H."/>
            <person name="Yang C.C."/>
            <person name="Iwamoto M."/>
            <person name="Abe T."/>
            <person name="Yamada Y."/>
            <person name="Muto A."/>
            <person name="Inokuchi H."/>
            <person name="Ikemura T."/>
            <person name="Matsumoto T."/>
            <person name="Sasaki T."/>
            <person name="Itoh T."/>
        </authorList>
    </citation>
    <scope>NUCLEOTIDE SEQUENCE [LARGE SCALE GENOMIC DNA]</scope>
    <source>
        <strain evidence="2">cv. Nipponbare</strain>
    </source>
</reference>
<dbReference type="Gramene" id="Os07t0184950-00">
    <property type="protein sequence ID" value="Os07t0184950-00"/>
    <property type="gene ID" value="Os07g0184950"/>
</dbReference>
<reference evidence="1 2" key="3">
    <citation type="journal article" date="2013" name="Rice">
        <title>Improvement of the Oryza sativa Nipponbare reference genome using next generation sequence and optical map data.</title>
        <authorList>
            <person name="Kawahara Y."/>
            <person name="de la Bastide M."/>
            <person name="Hamilton J.P."/>
            <person name="Kanamori H."/>
            <person name="McCombie W.R."/>
            <person name="Ouyang S."/>
            <person name="Schwartz D.C."/>
            <person name="Tanaka T."/>
            <person name="Wu J."/>
            <person name="Zhou S."/>
            <person name="Childs K.L."/>
            <person name="Davidson R.M."/>
            <person name="Lin H."/>
            <person name="Quesada-Ocampo L."/>
            <person name="Vaillancourt B."/>
            <person name="Sakai H."/>
            <person name="Lee S.S."/>
            <person name="Kim J."/>
            <person name="Numa H."/>
            <person name="Itoh T."/>
            <person name="Buell C.R."/>
            <person name="Matsumoto T."/>
        </authorList>
    </citation>
    <scope>NUCLEOTIDE SEQUENCE [LARGE SCALE GENOMIC DNA]</scope>
    <source>
        <strain evidence="2">cv. Nipponbare</strain>
    </source>
</reference>
<evidence type="ECO:0000313" key="1">
    <source>
        <dbReference type="EMBL" id="BAT00358.1"/>
    </source>
</evidence>
<name>A0A0P0X2Y6_ORYSJ</name>
<gene>
    <name evidence="1" type="ordered locus">Os07g0184950</name>
    <name evidence="1" type="ORF">OSNPB_070184950</name>
</gene>
<keyword evidence="2" id="KW-1185">Reference proteome</keyword>
<dbReference type="Proteomes" id="UP000059680">
    <property type="component" value="Chromosome 7"/>
</dbReference>
<dbReference type="EMBL" id="AP014963">
    <property type="protein sequence ID" value="BAT00358.1"/>
    <property type="molecule type" value="Genomic_DNA"/>
</dbReference>
<evidence type="ECO:0000313" key="2">
    <source>
        <dbReference type="Proteomes" id="UP000059680"/>
    </source>
</evidence>
<dbReference type="InParanoid" id="A0A0P0X2Y6"/>
<protein>
    <submittedName>
        <fullName evidence="1">Os07g0184950 protein</fullName>
    </submittedName>
</protein>
<dbReference type="PaxDb" id="39947-A0A0P0X2Y6"/>
<reference evidence="2" key="1">
    <citation type="journal article" date="2005" name="Nature">
        <title>The map-based sequence of the rice genome.</title>
        <authorList>
            <consortium name="International rice genome sequencing project (IRGSP)"/>
            <person name="Matsumoto T."/>
            <person name="Wu J."/>
            <person name="Kanamori H."/>
            <person name="Katayose Y."/>
            <person name="Fujisawa M."/>
            <person name="Namiki N."/>
            <person name="Mizuno H."/>
            <person name="Yamamoto K."/>
            <person name="Antonio B.A."/>
            <person name="Baba T."/>
            <person name="Sakata K."/>
            <person name="Nagamura Y."/>
            <person name="Aoki H."/>
            <person name="Arikawa K."/>
            <person name="Arita K."/>
            <person name="Bito T."/>
            <person name="Chiden Y."/>
            <person name="Fujitsuka N."/>
            <person name="Fukunaka R."/>
            <person name="Hamada M."/>
            <person name="Harada C."/>
            <person name="Hayashi A."/>
            <person name="Hijishita S."/>
            <person name="Honda M."/>
            <person name="Hosokawa S."/>
            <person name="Ichikawa Y."/>
            <person name="Idonuma A."/>
            <person name="Iijima M."/>
            <person name="Ikeda M."/>
            <person name="Ikeno M."/>
            <person name="Ito K."/>
            <person name="Ito S."/>
            <person name="Ito T."/>
            <person name="Ito Y."/>
            <person name="Ito Y."/>
            <person name="Iwabuchi A."/>
            <person name="Kamiya K."/>
            <person name="Karasawa W."/>
            <person name="Kurita K."/>
            <person name="Katagiri S."/>
            <person name="Kikuta A."/>
            <person name="Kobayashi H."/>
            <person name="Kobayashi N."/>
            <person name="Machita K."/>
            <person name="Maehara T."/>
            <person name="Masukawa M."/>
            <person name="Mizubayashi T."/>
            <person name="Mukai Y."/>
            <person name="Nagasaki H."/>
            <person name="Nagata Y."/>
            <person name="Naito S."/>
            <person name="Nakashima M."/>
            <person name="Nakama Y."/>
            <person name="Nakamichi Y."/>
            <person name="Nakamura M."/>
            <person name="Meguro A."/>
            <person name="Negishi M."/>
            <person name="Ohta I."/>
            <person name="Ohta T."/>
            <person name="Okamoto M."/>
            <person name="Ono N."/>
            <person name="Saji S."/>
            <person name="Sakaguchi M."/>
            <person name="Sakai K."/>
            <person name="Shibata M."/>
            <person name="Shimokawa T."/>
            <person name="Song J."/>
            <person name="Takazaki Y."/>
            <person name="Terasawa K."/>
            <person name="Tsugane M."/>
            <person name="Tsuji K."/>
            <person name="Ueda S."/>
            <person name="Waki K."/>
            <person name="Yamagata H."/>
            <person name="Yamamoto M."/>
            <person name="Yamamoto S."/>
            <person name="Yamane H."/>
            <person name="Yoshiki S."/>
            <person name="Yoshihara R."/>
            <person name="Yukawa K."/>
            <person name="Zhong H."/>
            <person name="Yano M."/>
            <person name="Yuan Q."/>
            <person name="Ouyang S."/>
            <person name="Liu J."/>
            <person name="Jones K.M."/>
            <person name="Gansberger K."/>
            <person name="Moffat K."/>
            <person name="Hill J."/>
            <person name="Bera J."/>
            <person name="Fadrosh D."/>
            <person name="Jin S."/>
            <person name="Johri S."/>
            <person name="Kim M."/>
            <person name="Overton L."/>
            <person name="Reardon M."/>
            <person name="Tsitrin T."/>
            <person name="Vuong H."/>
            <person name="Weaver B."/>
            <person name="Ciecko A."/>
            <person name="Tallon L."/>
            <person name="Jackson J."/>
            <person name="Pai G."/>
            <person name="Aken S.V."/>
            <person name="Utterback T."/>
            <person name="Reidmuller S."/>
            <person name="Feldblyum T."/>
            <person name="Hsiao J."/>
            <person name="Zismann V."/>
            <person name="Iobst S."/>
            <person name="de Vazeille A.R."/>
            <person name="Buell C.R."/>
            <person name="Ying K."/>
            <person name="Li Y."/>
            <person name="Lu T."/>
            <person name="Huang Y."/>
            <person name="Zhao Q."/>
            <person name="Feng Q."/>
            <person name="Zhang L."/>
            <person name="Zhu J."/>
            <person name="Weng Q."/>
            <person name="Mu J."/>
            <person name="Lu Y."/>
            <person name="Fan D."/>
            <person name="Liu Y."/>
            <person name="Guan J."/>
            <person name="Zhang Y."/>
            <person name="Yu S."/>
            <person name="Liu X."/>
            <person name="Zhang Y."/>
            <person name="Hong G."/>
            <person name="Han B."/>
            <person name="Choisne N."/>
            <person name="Demange N."/>
            <person name="Orjeda G."/>
            <person name="Samain S."/>
            <person name="Cattolico L."/>
            <person name="Pelletier E."/>
            <person name="Couloux A."/>
            <person name="Segurens B."/>
            <person name="Wincker P."/>
            <person name="D'Hont A."/>
            <person name="Scarpelli C."/>
            <person name="Weissenbach J."/>
            <person name="Salanoubat M."/>
            <person name="Quetier F."/>
            <person name="Yu Y."/>
            <person name="Kim H.R."/>
            <person name="Rambo T."/>
            <person name="Currie J."/>
            <person name="Collura K."/>
            <person name="Luo M."/>
            <person name="Yang T."/>
            <person name="Ammiraju J.S.S."/>
            <person name="Engler F."/>
            <person name="Soderlund C."/>
            <person name="Wing R.A."/>
            <person name="Palmer L.E."/>
            <person name="de la Bastide M."/>
            <person name="Spiegel L."/>
            <person name="Nascimento L."/>
            <person name="Zutavern T."/>
            <person name="O'Shaughnessy A."/>
            <person name="Dike S."/>
            <person name="Dedhia N."/>
            <person name="Preston R."/>
            <person name="Balija V."/>
            <person name="McCombie W.R."/>
            <person name="Chow T."/>
            <person name="Chen H."/>
            <person name="Chung M."/>
            <person name="Chen C."/>
            <person name="Shaw J."/>
            <person name="Wu H."/>
            <person name="Hsiao K."/>
            <person name="Chao Y."/>
            <person name="Chu M."/>
            <person name="Cheng C."/>
            <person name="Hour A."/>
            <person name="Lee P."/>
            <person name="Lin S."/>
            <person name="Lin Y."/>
            <person name="Liou J."/>
            <person name="Liu S."/>
            <person name="Hsing Y."/>
            <person name="Raghuvanshi S."/>
            <person name="Mohanty A."/>
            <person name="Bharti A.K."/>
            <person name="Gaur A."/>
            <person name="Gupta V."/>
            <person name="Kumar D."/>
            <person name="Ravi V."/>
            <person name="Vij S."/>
            <person name="Kapur A."/>
            <person name="Khurana P."/>
            <person name="Khurana P."/>
            <person name="Khurana J.P."/>
            <person name="Tyagi A.K."/>
            <person name="Gaikwad K."/>
            <person name="Singh A."/>
            <person name="Dalal V."/>
            <person name="Srivastava S."/>
            <person name="Dixit A."/>
            <person name="Pal A.K."/>
            <person name="Ghazi I.A."/>
            <person name="Yadav M."/>
            <person name="Pandit A."/>
            <person name="Bhargava A."/>
            <person name="Sureshbabu K."/>
            <person name="Batra K."/>
            <person name="Sharma T.R."/>
            <person name="Mohapatra T."/>
            <person name="Singh N.K."/>
            <person name="Messing J."/>
            <person name="Nelson A.B."/>
            <person name="Fuks G."/>
            <person name="Kavchok S."/>
            <person name="Keizer G."/>
            <person name="Linton E."/>
            <person name="Llaca V."/>
            <person name="Song R."/>
            <person name="Tanyolac B."/>
            <person name="Young S."/>
            <person name="Ho-Il K."/>
            <person name="Hahn J.H."/>
            <person name="Sangsakoo G."/>
            <person name="Vanavichit A."/>
            <person name="de Mattos Luiz.A.T."/>
            <person name="Zimmer P.D."/>
            <person name="Malone G."/>
            <person name="Dellagostin O."/>
            <person name="de Oliveira A.C."/>
            <person name="Bevan M."/>
            <person name="Bancroft I."/>
            <person name="Minx P."/>
            <person name="Cordum H."/>
            <person name="Wilson R."/>
            <person name="Cheng Z."/>
            <person name="Jin W."/>
            <person name="Jiang J."/>
            <person name="Leong S.A."/>
            <person name="Iwama H."/>
            <person name="Gojobori T."/>
            <person name="Itoh T."/>
            <person name="Niimura Y."/>
            <person name="Fujii Y."/>
            <person name="Habara T."/>
            <person name="Sakai H."/>
            <person name="Sato Y."/>
            <person name="Wilson G."/>
            <person name="Kumar K."/>
            <person name="McCouch S."/>
            <person name="Juretic N."/>
            <person name="Hoen D."/>
            <person name="Wright S."/>
            <person name="Bruskiewich R."/>
            <person name="Bureau T."/>
            <person name="Miyao A."/>
            <person name="Hirochika H."/>
            <person name="Nishikawa T."/>
            <person name="Kadowaki K."/>
            <person name="Sugiura M."/>
            <person name="Burr B."/>
            <person name="Sasaki T."/>
        </authorList>
    </citation>
    <scope>NUCLEOTIDE SEQUENCE [LARGE SCALE GENOMIC DNA]</scope>
    <source>
        <strain evidence="2">cv. Nipponbare</strain>
    </source>
</reference>
<accession>A0A0P0X2Y6</accession>
<organism evidence="1 2">
    <name type="scientific">Oryza sativa subsp. japonica</name>
    <name type="common">Rice</name>
    <dbReference type="NCBI Taxonomy" id="39947"/>
    <lineage>
        <taxon>Eukaryota</taxon>
        <taxon>Viridiplantae</taxon>
        <taxon>Streptophyta</taxon>
        <taxon>Embryophyta</taxon>
        <taxon>Tracheophyta</taxon>
        <taxon>Spermatophyta</taxon>
        <taxon>Magnoliopsida</taxon>
        <taxon>Liliopsida</taxon>
        <taxon>Poales</taxon>
        <taxon>Poaceae</taxon>
        <taxon>BOP clade</taxon>
        <taxon>Oryzoideae</taxon>
        <taxon>Oryzeae</taxon>
        <taxon>Oryzinae</taxon>
        <taxon>Oryza</taxon>
        <taxon>Oryza sativa</taxon>
    </lineage>
</organism>
<sequence>MASYVSRHNYGRTGLAWIINGLH</sequence>